<accession>B8LKQ4</accession>
<evidence type="ECO:0000313" key="2">
    <source>
        <dbReference type="EMBL" id="ABR16234.1"/>
    </source>
</evidence>
<evidence type="ECO:0000256" key="1">
    <source>
        <dbReference type="SAM" id="MobiDB-lite"/>
    </source>
</evidence>
<proteinExistence type="evidence at transcript level"/>
<sequence>MESLIFTRIEPCTLAKKACIGVSISRPPCRRSMVIVRSDAAISCSSGEEGVVEMIAGAERKKKPWWSPLFDIIREPEPSSFTASSSLSSMATEAEAETRNVANSSPNPNPNPSPRAARRSGVGFTAEKARLLRKELRATESFHDIMYHSAIASRLAFTDESSSSSAS</sequence>
<feature type="region of interest" description="Disordered" evidence="1">
    <location>
        <begin position="79"/>
        <end position="122"/>
    </location>
</feature>
<reference evidence="2" key="1">
    <citation type="submission" date="2007-06" db="EMBL/GenBank/DDBJ databases">
        <title>Full length cDNA sequences from Sitka Spruce (Picea sitchensis).</title>
        <authorList>
            <person name="Ralph S.G."/>
            <person name="Chun H.E."/>
            <person name="Liao N."/>
            <person name="Ali J."/>
            <person name="Reid K."/>
            <person name="Kolosova N."/>
            <person name="Cooper N."/>
            <person name="Cullis C."/>
            <person name="Jancsik S."/>
            <person name="Moore R."/>
            <person name="Mayo M."/>
            <person name="Wagner S."/>
            <person name="Holt R.A."/>
            <person name="Jones S.J.M."/>
            <person name="Marra M.A."/>
            <person name="Ritland C.E."/>
            <person name="Ritland K."/>
            <person name="Bohlmann J."/>
        </authorList>
    </citation>
    <scope>NUCLEOTIDE SEQUENCE</scope>
    <source>
        <tissue evidence="2">Green portion of the leader tissue</tissue>
    </source>
</reference>
<protein>
    <submittedName>
        <fullName evidence="2">Uncharacterized protein</fullName>
    </submittedName>
</protein>
<dbReference type="EMBL" id="EF676325">
    <property type="protein sequence ID" value="ABR16234.1"/>
    <property type="molecule type" value="mRNA"/>
</dbReference>
<dbReference type="PANTHER" id="PTHR34198">
    <property type="entry name" value="OS01G0175100 PROTEIN"/>
    <property type="match status" value="1"/>
</dbReference>
<organism evidence="2">
    <name type="scientific">Picea sitchensis</name>
    <name type="common">Sitka spruce</name>
    <name type="synonym">Pinus sitchensis</name>
    <dbReference type="NCBI Taxonomy" id="3332"/>
    <lineage>
        <taxon>Eukaryota</taxon>
        <taxon>Viridiplantae</taxon>
        <taxon>Streptophyta</taxon>
        <taxon>Embryophyta</taxon>
        <taxon>Tracheophyta</taxon>
        <taxon>Spermatophyta</taxon>
        <taxon>Pinopsida</taxon>
        <taxon>Pinidae</taxon>
        <taxon>Conifers I</taxon>
        <taxon>Pinales</taxon>
        <taxon>Pinaceae</taxon>
        <taxon>Picea</taxon>
    </lineage>
</organism>
<dbReference type="PANTHER" id="PTHR34198:SF1">
    <property type="entry name" value="OS01G0104300 PROTEIN"/>
    <property type="match status" value="1"/>
</dbReference>
<feature type="compositionally biased region" description="Low complexity" evidence="1">
    <location>
        <begin position="79"/>
        <end position="106"/>
    </location>
</feature>
<dbReference type="AlphaFoldDB" id="B8LKQ4"/>
<name>B8LKQ4_PICSI</name>